<comment type="caution">
    <text evidence="1">The sequence shown here is derived from an EMBL/GenBank/DDBJ whole genome shotgun (WGS) entry which is preliminary data.</text>
</comment>
<dbReference type="RefSeq" id="WP_243323743.1">
    <property type="nucleotide sequence ID" value="NZ_JAKZMM010000010.1"/>
</dbReference>
<keyword evidence="2" id="KW-1185">Reference proteome</keyword>
<dbReference type="EMBL" id="JAKZMM010000010">
    <property type="protein sequence ID" value="MCJ2380041.1"/>
    <property type="molecule type" value="Genomic_DNA"/>
</dbReference>
<protein>
    <submittedName>
        <fullName evidence="1">Cell division protein FtsQ</fullName>
    </submittedName>
</protein>
<dbReference type="Proteomes" id="UP001165444">
    <property type="component" value="Unassembled WGS sequence"/>
</dbReference>
<reference evidence="1 2" key="1">
    <citation type="submission" date="2022-03" db="EMBL/GenBank/DDBJ databases">
        <title>Parabacteroides sp. nov. isolated from swine feces.</title>
        <authorList>
            <person name="Bak J.E."/>
        </authorList>
    </citation>
    <scope>NUCLEOTIDE SEQUENCE [LARGE SCALE GENOMIC DNA]</scope>
    <source>
        <strain evidence="1 2">AGMB00274</strain>
    </source>
</reference>
<keyword evidence="1" id="KW-0132">Cell division</keyword>
<accession>A0ABT0C076</accession>
<evidence type="ECO:0000313" key="1">
    <source>
        <dbReference type="EMBL" id="MCJ2380041.1"/>
    </source>
</evidence>
<dbReference type="GO" id="GO:0051301">
    <property type="term" value="P:cell division"/>
    <property type="evidence" value="ECO:0007669"/>
    <property type="project" value="UniProtKB-KW"/>
</dbReference>
<evidence type="ECO:0000313" key="2">
    <source>
        <dbReference type="Proteomes" id="UP001165444"/>
    </source>
</evidence>
<sequence length="242" mass="28065">MIRVLSIILATLLSCYVLVVAFFFRDVKEDGLCEGMEIVLRDSLEKHFVTDGDLVYLLKQAKLYPVKTPMNEINTEEIEEKLLSNNMISKVEAYKTPSRLIKLEIEQKMPILRVNSPAGNYYVDNLGSMMPLSRHYVAHVLVASGQIDEKLALGDLYRFALFLEEDDFWNDWIGQIYVDSDNNVELIPRVGNHKVVLGTFDDYQTKLENLRLFYEQAIPKVGWEKYSEINLKYKNQIVCIKR</sequence>
<proteinExistence type="predicted"/>
<name>A0ABT0C076_9BACT</name>
<dbReference type="PROSITE" id="PS51257">
    <property type="entry name" value="PROKAR_LIPOPROTEIN"/>
    <property type="match status" value="1"/>
</dbReference>
<organism evidence="1 2">
    <name type="scientific">Parabacteroides faecalis</name>
    <dbReference type="NCBI Taxonomy" id="2924040"/>
    <lineage>
        <taxon>Bacteria</taxon>
        <taxon>Pseudomonadati</taxon>
        <taxon>Bacteroidota</taxon>
        <taxon>Bacteroidia</taxon>
        <taxon>Bacteroidales</taxon>
        <taxon>Tannerellaceae</taxon>
        <taxon>Parabacteroides</taxon>
    </lineage>
</organism>
<gene>
    <name evidence="1" type="ORF">MUN53_05345</name>
</gene>
<keyword evidence="1" id="KW-0131">Cell cycle</keyword>